<protein>
    <submittedName>
        <fullName evidence="1">Uncharacterized protein</fullName>
    </submittedName>
</protein>
<accession>A0ABQ4TPW6</accession>
<comment type="caution">
    <text evidence="1">The sequence shown here is derived from an EMBL/GenBank/DDBJ whole genome shotgun (WGS) entry which is preliminary data.</text>
</comment>
<reference evidence="1" key="1">
    <citation type="journal article" date="2021" name="Front. Microbiol.">
        <title>Comprehensive Comparative Genomics and Phenotyping of Methylobacterium Species.</title>
        <authorList>
            <person name="Alessa O."/>
            <person name="Ogura Y."/>
            <person name="Fujitani Y."/>
            <person name="Takami H."/>
            <person name="Hayashi T."/>
            <person name="Sahin N."/>
            <person name="Tani A."/>
        </authorList>
    </citation>
    <scope>NUCLEOTIDE SEQUENCE</scope>
    <source>
        <strain evidence="1">DSM 23674</strain>
    </source>
</reference>
<organism evidence="1 2">
    <name type="scientific">Methylobacterium thuringiense</name>
    <dbReference type="NCBI Taxonomy" id="1003091"/>
    <lineage>
        <taxon>Bacteria</taxon>
        <taxon>Pseudomonadati</taxon>
        <taxon>Pseudomonadota</taxon>
        <taxon>Alphaproteobacteria</taxon>
        <taxon>Hyphomicrobiales</taxon>
        <taxon>Methylobacteriaceae</taxon>
        <taxon>Methylobacterium</taxon>
    </lineage>
</organism>
<dbReference type="RefSeq" id="WP_238232741.1">
    <property type="nucleotide sequence ID" value="NZ_BPRA01000023.1"/>
</dbReference>
<sequence length="72" mass="8001">MSADAQIRSALHQMEDDIFAVELFARLLGHFAGNKGMIEAECLYALSDPLLQVGFRLREQFREAFSAAGGRL</sequence>
<reference evidence="1" key="2">
    <citation type="submission" date="2021-08" db="EMBL/GenBank/DDBJ databases">
        <authorList>
            <person name="Tani A."/>
            <person name="Ola A."/>
            <person name="Ogura Y."/>
            <person name="Katsura K."/>
            <person name="Hayashi T."/>
        </authorList>
    </citation>
    <scope>NUCLEOTIDE SEQUENCE</scope>
    <source>
        <strain evidence="1">DSM 23674</strain>
    </source>
</reference>
<dbReference type="EMBL" id="BPRA01000023">
    <property type="protein sequence ID" value="GJE57403.1"/>
    <property type="molecule type" value="Genomic_DNA"/>
</dbReference>
<keyword evidence="2" id="KW-1185">Reference proteome</keyword>
<evidence type="ECO:0000313" key="1">
    <source>
        <dbReference type="EMBL" id="GJE57403.1"/>
    </source>
</evidence>
<proteinExistence type="predicted"/>
<name>A0ABQ4TPW6_9HYPH</name>
<gene>
    <name evidence="1" type="ORF">EKPJFOCH_3917</name>
</gene>
<dbReference type="Proteomes" id="UP001055101">
    <property type="component" value="Unassembled WGS sequence"/>
</dbReference>
<evidence type="ECO:0000313" key="2">
    <source>
        <dbReference type="Proteomes" id="UP001055101"/>
    </source>
</evidence>